<dbReference type="GO" id="GO:0042254">
    <property type="term" value="P:ribosome biogenesis"/>
    <property type="evidence" value="ECO:0007669"/>
    <property type="project" value="UniProtKB-KW"/>
</dbReference>
<dbReference type="Pfam" id="PF20268">
    <property type="entry name" value="SBDS_C"/>
    <property type="match status" value="1"/>
</dbReference>
<dbReference type="PANTHER" id="PTHR10927:SF1">
    <property type="entry name" value="RIBOSOME MATURATION PROTEIN SBDS"/>
    <property type="match status" value="1"/>
</dbReference>
<dbReference type="Gene3D" id="3.30.70.240">
    <property type="match status" value="1"/>
</dbReference>
<evidence type="ECO:0000256" key="5">
    <source>
        <dbReference type="ARBA" id="ARBA00049708"/>
    </source>
</evidence>
<name>A0A915MJV7_MELJA</name>
<organism evidence="9 10">
    <name type="scientific">Meloidogyne javanica</name>
    <name type="common">Root-knot nematode worm</name>
    <dbReference type="NCBI Taxonomy" id="6303"/>
    <lineage>
        <taxon>Eukaryota</taxon>
        <taxon>Metazoa</taxon>
        <taxon>Ecdysozoa</taxon>
        <taxon>Nematoda</taxon>
        <taxon>Chromadorea</taxon>
        <taxon>Rhabditida</taxon>
        <taxon>Tylenchina</taxon>
        <taxon>Tylenchomorpha</taxon>
        <taxon>Tylenchoidea</taxon>
        <taxon>Meloidogynidae</taxon>
        <taxon>Meloidogyninae</taxon>
        <taxon>Meloidogyne</taxon>
        <taxon>Meloidogyne incognita group</taxon>
    </lineage>
</organism>
<dbReference type="SUPFAM" id="SSF89895">
    <property type="entry name" value="FYSH domain"/>
    <property type="match status" value="2"/>
</dbReference>
<dbReference type="PANTHER" id="PTHR10927">
    <property type="entry name" value="RIBOSOME MATURATION PROTEIN SBDS"/>
    <property type="match status" value="1"/>
</dbReference>
<evidence type="ECO:0000256" key="4">
    <source>
        <dbReference type="ARBA" id="ARBA00022517"/>
    </source>
</evidence>
<protein>
    <submittedName>
        <fullName evidence="10">Ribosome maturation protein SBDS</fullName>
    </submittedName>
</protein>
<keyword evidence="9" id="KW-1185">Reference proteome</keyword>
<feature type="domain" description="Ribosome maturation protein SDO1/SBDS N-terminal" evidence="6">
    <location>
        <begin position="16"/>
        <end position="78"/>
    </location>
</feature>
<evidence type="ECO:0000256" key="2">
    <source>
        <dbReference type="ARBA" id="ARBA00007433"/>
    </source>
</evidence>
<evidence type="ECO:0000259" key="7">
    <source>
        <dbReference type="Pfam" id="PF09377"/>
    </source>
</evidence>
<comment type="subcellular location">
    <subcellularLocation>
        <location evidence="1">Cytoplasm</location>
    </subcellularLocation>
</comment>
<dbReference type="Proteomes" id="UP000887561">
    <property type="component" value="Unplaced"/>
</dbReference>
<evidence type="ECO:0000259" key="8">
    <source>
        <dbReference type="Pfam" id="PF20268"/>
    </source>
</evidence>
<sequence>MPGQIKTPTNQKLLTNVAIVRLKKCGKRFEIACYKNKKNIDEVLQTQNVFVNVARGQLAKRDDLVECFETDNQLGICKTKNIDEVLQTQNVFVNVARGQLAKRDDLVECFETYNQLEICKTGDLQVSDKERQLTSESSFKTIENALRDAHFSLKSNHSAKQQALEMIPKIRENLKIDRAKMRVRVSVLAKHAKSIHGKLKAFFETVEVEDWEKGNLEMVGLIEPGNYKTIAELLKGDKKEKIEQIGLELLSLKANI</sequence>
<evidence type="ECO:0000313" key="9">
    <source>
        <dbReference type="Proteomes" id="UP000887561"/>
    </source>
</evidence>
<keyword evidence="4" id="KW-0690">Ribosome biogenesis</keyword>
<reference evidence="10" key="1">
    <citation type="submission" date="2022-11" db="UniProtKB">
        <authorList>
            <consortium name="WormBaseParasite"/>
        </authorList>
    </citation>
    <scope>IDENTIFICATION</scope>
</reference>
<accession>A0A915MJV7</accession>
<dbReference type="Pfam" id="PF09377">
    <property type="entry name" value="SBDS_domain_II"/>
    <property type="match status" value="1"/>
</dbReference>
<dbReference type="InterPro" id="IPR019783">
    <property type="entry name" value="SDO1/SBDS_N"/>
</dbReference>
<dbReference type="InterPro" id="IPR037188">
    <property type="entry name" value="Sdo1/SBDS_central_sf"/>
</dbReference>
<dbReference type="Pfam" id="PF01172">
    <property type="entry name" value="SBDS_N"/>
    <property type="match status" value="1"/>
</dbReference>
<keyword evidence="3" id="KW-0963">Cytoplasm</keyword>
<evidence type="ECO:0000259" key="6">
    <source>
        <dbReference type="Pfam" id="PF01172"/>
    </source>
</evidence>
<comment type="similarity">
    <text evidence="2">Belongs to the SDO1/SBDS family.</text>
</comment>
<proteinExistence type="inferred from homology"/>
<feature type="domain" description="Ribosome maturation protein SDO1/SBDS central" evidence="7">
    <location>
        <begin position="140"/>
        <end position="179"/>
    </location>
</feature>
<evidence type="ECO:0000256" key="1">
    <source>
        <dbReference type="ARBA" id="ARBA00004496"/>
    </source>
</evidence>
<evidence type="ECO:0000256" key="3">
    <source>
        <dbReference type="ARBA" id="ARBA00022490"/>
    </source>
</evidence>
<dbReference type="InterPro" id="IPR039100">
    <property type="entry name" value="Sdo1/SBDS-like"/>
</dbReference>
<dbReference type="WBParaSite" id="scaffold389_cov166.g967">
    <property type="protein sequence ID" value="scaffold389_cov166.g967"/>
    <property type="gene ID" value="scaffold389_cov166.g967"/>
</dbReference>
<evidence type="ECO:0000313" key="10">
    <source>
        <dbReference type="WBParaSite" id="scaffold389_cov166.g967"/>
    </source>
</evidence>
<dbReference type="InterPro" id="IPR046928">
    <property type="entry name" value="SDO1/SBDS_C"/>
</dbReference>
<feature type="domain" description="Ribosome maturation protein SDO1/SBDS C-terminal" evidence="8">
    <location>
        <begin position="181"/>
        <end position="250"/>
    </location>
</feature>
<dbReference type="SUPFAM" id="SSF109728">
    <property type="entry name" value="Hypothetical protein AF0491, middle domain"/>
    <property type="match status" value="1"/>
</dbReference>
<dbReference type="InterPro" id="IPR018978">
    <property type="entry name" value="SDO1/SBDS_central"/>
</dbReference>
<dbReference type="AlphaFoldDB" id="A0A915MJV7"/>
<dbReference type="GO" id="GO:0005737">
    <property type="term" value="C:cytoplasm"/>
    <property type="evidence" value="ECO:0007669"/>
    <property type="project" value="UniProtKB-SubCell"/>
</dbReference>
<comment type="subunit">
    <text evidence="5">Associates with the 60S ribosomal subunit.</text>
</comment>
<dbReference type="Gene3D" id="3.30.1250.10">
    <property type="entry name" value="Ribosome maturation protein SBDS, N-terminal domain"/>
    <property type="match status" value="2"/>
</dbReference>
<dbReference type="InterPro" id="IPR036786">
    <property type="entry name" value="Ribosome_mat_SBDS_N_sf"/>
</dbReference>
<dbReference type="Gene3D" id="1.10.10.900">
    <property type="entry name" value="SBDS protein C-terminal domain, subdomain 1"/>
    <property type="match status" value="1"/>
</dbReference>